<evidence type="ECO:0000313" key="13">
    <source>
        <dbReference type="Proteomes" id="UP001232755"/>
    </source>
</evidence>
<feature type="transmembrane region" description="Helical" evidence="9">
    <location>
        <begin position="138"/>
        <end position="160"/>
    </location>
</feature>
<sequence>MAIAPRARETGAHRRRADRSRRRSALDGGRDIPARWERVSLLGVLAVAALLYGWGLNHAAVHPYYGAAIRSMATSGRAFLFGGLDPSGTISIDKTPGGFWPDAASVWLFGPHTWAVALPHVLEGVLTVYVLHRTVRAWAGPLAALFAALALTATPVTAVLDRATIPDELLTLLLVLAAGALLTAVRSGRLLPLLACGLWVGLAFQAKMLQAWLLLPVFVAVYLLAAPGGALRRVGRAVLLGATALAVSSSWLLLVLATRPADRPYLDGTINNNPFTLVFGYNGISRFGGDAGALGAVPGTSASRTTGNTGWGMLVNHTVGPQIAWLLPLAVLAALLGVLWRAGQPRGDLARAGFLLWGGWLALHVAVFSTSNGNHAYYTAVIAPALAALSGGGLATFWREHRAPQAAWHRAVLPAAIALTSGWALLLDAHTLFAAWLLPVVVMLALCSVATLCQRGPRTGSRQRAWALAAGVAAVLVLPTAWAVSSIDPLYAGAATSPLAGPVGGNYADLDGHEPTINTGLSTPSARDKALLTYLEAHRSGEKYLLATQAAYTAEPLLRAASDPLLVMGGFTGLTPFPTAAQLSTLMGRHQVRYAMLTTQRPSTPATTWVKGHCSRVSPRAYEERRTDGSFTLYDCRPTAG</sequence>
<gene>
    <name evidence="12" type="ORF">QF034_007185</name>
</gene>
<protein>
    <submittedName>
        <fullName evidence="12">4-amino-4-deoxy-L-arabinose transferase-like glycosyltransferase</fullName>
    </submittedName>
</protein>
<feature type="transmembrane region" description="Helical" evidence="9">
    <location>
        <begin position="39"/>
        <end position="56"/>
    </location>
</feature>
<keyword evidence="5 9" id="KW-0812">Transmembrane</keyword>
<evidence type="ECO:0000259" key="10">
    <source>
        <dbReference type="Pfam" id="PF13231"/>
    </source>
</evidence>
<feature type="transmembrane region" description="Helical" evidence="9">
    <location>
        <begin position="208"/>
        <end position="225"/>
    </location>
</feature>
<feature type="domain" description="Putative mannosyltransferase YkcA/B-like C-terminal" evidence="11">
    <location>
        <begin position="531"/>
        <end position="612"/>
    </location>
</feature>
<dbReference type="Proteomes" id="UP001232755">
    <property type="component" value="Unassembled WGS sequence"/>
</dbReference>
<keyword evidence="13" id="KW-1185">Reference proteome</keyword>
<feature type="region of interest" description="Disordered" evidence="8">
    <location>
        <begin position="1"/>
        <end position="27"/>
    </location>
</feature>
<evidence type="ECO:0000256" key="9">
    <source>
        <dbReference type="SAM" id="Phobius"/>
    </source>
</evidence>
<feature type="domain" description="Glycosyltransferase RgtA/B/C/D-like" evidence="10">
    <location>
        <begin position="93"/>
        <end position="252"/>
    </location>
</feature>
<reference evidence="12 13" key="1">
    <citation type="submission" date="2023-07" db="EMBL/GenBank/DDBJ databases">
        <title>Comparative genomics of wheat-associated soil bacteria to identify genetic determinants of phenazine resistance.</title>
        <authorList>
            <person name="Mouncey N."/>
        </authorList>
    </citation>
    <scope>NUCLEOTIDE SEQUENCE [LARGE SCALE GENOMIC DNA]</scope>
    <source>
        <strain evidence="12 13">B3I12</strain>
    </source>
</reference>
<feature type="compositionally biased region" description="Basic and acidic residues" evidence="8">
    <location>
        <begin position="1"/>
        <end position="12"/>
    </location>
</feature>
<feature type="transmembrane region" description="Helical" evidence="9">
    <location>
        <begin position="352"/>
        <end position="370"/>
    </location>
</feature>
<organism evidence="12 13">
    <name type="scientific">Streptomyces africanus</name>
    <dbReference type="NCBI Taxonomy" id="231024"/>
    <lineage>
        <taxon>Bacteria</taxon>
        <taxon>Bacillati</taxon>
        <taxon>Actinomycetota</taxon>
        <taxon>Actinomycetes</taxon>
        <taxon>Kitasatosporales</taxon>
        <taxon>Streptomycetaceae</taxon>
        <taxon>Streptomyces</taxon>
    </lineage>
</organism>
<dbReference type="RefSeq" id="WP_307178862.1">
    <property type="nucleotide sequence ID" value="NZ_JAUSYP010000001.1"/>
</dbReference>
<dbReference type="InterPro" id="IPR056785">
    <property type="entry name" value="YkcA/B-like_C"/>
</dbReference>
<feature type="transmembrane region" description="Helical" evidence="9">
    <location>
        <begin position="433"/>
        <end position="453"/>
    </location>
</feature>
<proteinExistence type="predicted"/>
<keyword evidence="6 9" id="KW-1133">Transmembrane helix</keyword>
<name>A0ABU0R2K9_9ACTN</name>
<feature type="transmembrane region" description="Helical" evidence="9">
    <location>
        <begin position="410"/>
        <end position="427"/>
    </location>
</feature>
<evidence type="ECO:0000256" key="7">
    <source>
        <dbReference type="ARBA" id="ARBA00023136"/>
    </source>
</evidence>
<dbReference type="PANTHER" id="PTHR33908">
    <property type="entry name" value="MANNOSYLTRANSFERASE YKCB-RELATED"/>
    <property type="match status" value="1"/>
</dbReference>
<dbReference type="Pfam" id="PF13231">
    <property type="entry name" value="PMT_2"/>
    <property type="match status" value="1"/>
</dbReference>
<comment type="subcellular location">
    <subcellularLocation>
        <location evidence="1">Cell membrane</location>
        <topology evidence="1">Multi-pass membrane protein</topology>
    </subcellularLocation>
</comment>
<evidence type="ECO:0000256" key="5">
    <source>
        <dbReference type="ARBA" id="ARBA00022692"/>
    </source>
</evidence>
<dbReference type="Pfam" id="PF24878">
    <property type="entry name" value="YkcB_C"/>
    <property type="match status" value="1"/>
</dbReference>
<keyword evidence="2" id="KW-1003">Cell membrane</keyword>
<feature type="compositionally biased region" description="Basic residues" evidence="8">
    <location>
        <begin position="13"/>
        <end position="23"/>
    </location>
</feature>
<evidence type="ECO:0000256" key="1">
    <source>
        <dbReference type="ARBA" id="ARBA00004651"/>
    </source>
</evidence>
<feature type="transmembrane region" description="Helical" evidence="9">
    <location>
        <begin position="376"/>
        <end position="398"/>
    </location>
</feature>
<evidence type="ECO:0000256" key="6">
    <source>
        <dbReference type="ARBA" id="ARBA00022989"/>
    </source>
</evidence>
<feature type="transmembrane region" description="Helical" evidence="9">
    <location>
        <begin position="465"/>
        <end position="484"/>
    </location>
</feature>
<feature type="transmembrane region" description="Helical" evidence="9">
    <location>
        <begin position="237"/>
        <end position="257"/>
    </location>
</feature>
<keyword evidence="4" id="KW-0808">Transferase</keyword>
<evidence type="ECO:0000259" key="11">
    <source>
        <dbReference type="Pfam" id="PF24878"/>
    </source>
</evidence>
<evidence type="ECO:0000256" key="4">
    <source>
        <dbReference type="ARBA" id="ARBA00022679"/>
    </source>
</evidence>
<feature type="transmembrane region" description="Helical" evidence="9">
    <location>
        <begin position="169"/>
        <end position="188"/>
    </location>
</feature>
<evidence type="ECO:0000256" key="2">
    <source>
        <dbReference type="ARBA" id="ARBA00022475"/>
    </source>
</evidence>
<dbReference type="EMBL" id="JAUSYP010000001">
    <property type="protein sequence ID" value="MDQ0752954.1"/>
    <property type="molecule type" value="Genomic_DNA"/>
</dbReference>
<keyword evidence="7 9" id="KW-0472">Membrane</keyword>
<accession>A0ABU0R2K9</accession>
<dbReference type="InterPro" id="IPR050297">
    <property type="entry name" value="LipidA_mod_glycosyltrf_83"/>
</dbReference>
<comment type="caution">
    <text evidence="12">The sequence shown here is derived from an EMBL/GenBank/DDBJ whole genome shotgun (WGS) entry which is preliminary data.</text>
</comment>
<evidence type="ECO:0000256" key="3">
    <source>
        <dbReference type="ARBA" id="ARBA00022676"/>
    </source>
</evidence>
<keyword evidence="3" id="KW-0328">Glycosyltransferase</keyword>
<feature type="transmembrane region" description="Helical" evidence="9">
    <location>
        <begin position="323"/>
        <end position="340"/>
    </location>
</feature>
<dbReference type="PANTHER" id="PTHR33908:SF3">
    <property type="entry name" value="UNDECAPRENYL PHOSPHATE-ALPHA-4-AMINO-4-DEOXY-L-ARABINOSE ARABINOSYL TRANSFERASE"/>
    <property type="match status" value="1"/>
</dbReference>
<dbReference type="InterPro" id="IPR038731">
    <property type="entry name" value="RgtA/B/C-like"/>
</dbReference>
<evidence type="ECO:0000313" key="12">
    <source>
        <dbReference type="EMBL" id="MDQ0752954.1"/>
    </source>
</evidence>
<evidence type="ECO:0000256" key="8">
    <source>
        <dbReference type="SAM" id="MobiDB-lite"/>
    </source>
</evidence>